<sequence length="1057" mass="117407">MSATSPTYFFPQDPLLVKLLDAAKAVPESRVIIHDLYGLQKTYPELLGDILHTRKQLQALLPSTCFNEKGLLRDEFLYQAACTKTGYEFAVAFFAVRALGGAYVPLDASVALARRADTLAKANAVCILADQGSVADVENTIDHVRQSSGRSLSVLPISFNQSGVLPDNVEIVKNTELDSNGPGFVVFTSGTTGYSKGVVLRRYCFAAGPLEKGDSAVVNYNASHWLGGTKNIIDGLLTCKTVFAINTPASSADVLDKFKNYHITHFVFNPALLRGIKQLLLGESGELTKEKKEEATKYFGGITYFLSIGGLVDQDTVDFWTEVLGCPFQNRYGSTELGGLPTLGISNLKGSVGKIAPGVEVKLSEGTHGQLFIKSPDRFLCYLGDEEKTKAAFDEHGFYKTGDIAELQHDELIFHGRERDDYVVHDESTISAVEVERALMALGYFEEATVVALPVSESVQLCGAVVRPKPAHRAEVNIGRVRSDLEGRLDETKRPVALRILGQHEELPMTATGKPVKRQVIEDFFYDDLHLFRTNRNWEWCRRRLLTAEEEGRRPGFGGAANGSSPNGVSIITLDHREAAAARRRRKSTMHSLLNLAVLVAAAVLFYTWRQWRRQPTPIEDKLLPETGIESLKGLCMSHELRTDFLKLVRDDGAGSWPPRARHHDWPAALSAFSTVYKEVAPHLATAEPSLDDDFNIKRCAEFRARMRASLEQHVDADATARCLEAILRGDYSELSRDSFNGFYSCVACLRHAYRWATNPVVRVAQNEKFLAFPPELDLAWSFIQKHLDITSPSGNIVANIICNFDAQGKLAYRVNEGMSDAVLQTELAWCRLFTDSETLATPMYCSIIQAMMSYGQGDKKAALAYTEAVFEHLRKLILYLYDNMNDPNVSRAIWVRHVSGIHSWGLTSDSEHGPIEYGGLSGSQTLIFLSVDAFLGIASYHSDEEIKMHISKNMRNVFAAMQRHCFRPSLAKSGSVEDLAIVEVMDRIVKQMRTFRGVHKVRAVRFLSAPAPERVPMTAALSVLDDKETDEKQQPKEEDAYASIDGLLTKRLNQTV</sequence>
<dbReference type="EMBL" id="JAJHUN010000010">
    <property type="protein sequence ID" value="KAJ4148465.1"/>
    <property type="molecule type" value="Genomic_DNA"/>
</dbReference>
<name>A0A9W8UJ20_AKAMU</name>
<dbReference type="GO" id="GO:0006631">
    <property type="term" value="P:fatty acid metabolic process"/>
    <property type="evidence" value="ECO:0007669"/>
    <property type="project" value="TreeGrafter"/>
</dbReference>
<dbReference type="InterPro" id="IPR020845">
    <property type="entry name" value="AMP-binding_CS"/>
</dbReference>
<dbReference type="CDD" id="cd04433">
    <property type="entry name" value="AFD_class_I"/>
    <property type="match status" value="1"/>
</dbReference>
<dbReference type="Gene3D" id="3.40.50.12780">
    <property type="entry name" value="N-terminal domain of ligase-like"/>
    <property type="match status" value="1"/>
</dbReference>
<dbReference type="Proteomes" id="UP001144673">
    <property type="component" value="Chromosome 3"/>
</dbReference>
<dbReference type="InterPro" id="IPR045851">
    <property type="entry name" value="AMP-bd_C_sf"/>
</dbReference>
<reference evidence="3" key="1">
    <citation type="journal article" date="2023" name="Access Microbiol">
        <title>De-novo genome assembly for Akanthomyces muscarius, a biocontrol agent of insect agricultural pests.</title>
        <authorList>
            <person name="Erdos Z."/>
            <person name="Studholme D.J."/>
            <person name="Raymond B."/>
            <person name="Sharma M."/>
        </authorList>
    </citation>
    <scope>NUCLEOTIDE SEQUENCE</scope>
    <source>
        <strain evidence="3">Ve6</strain>
    </source>
</reference>
<comment type="similarity">
    <text evidence="1">Belongs to the ATP-dependent AMP-binding enzyme family.</text>
</comment>
<dbReference type="SUPFAM" id="SSF56801">
    <property type="entry name" value="Acetyl-CoA synthetase-like"/>
    <property type="match status" value="1"/>
</dbReference>
<dbReference type="RefSeq" id="XP_056051406.1">
    <property type="nucleotide sequence ID" value="XM_056194470.1"/>
</dbReference>
<dbReference type="GO" id="GO:0031956">
    <property type="term" value="F:medium-chain fatty acid-CoA ligase activity"/>
    <property type="evidence" value="ECO:0007669"/>
    <property type="project" value="TreeGrafter"/>
</dbReference>
<dbReference type="PANTHER" id="PTHR43201:SF8">
    <property type="entry name" value="ACYL-COA SYNTHETASE FAMILY MEMBER 3"/>
    <property type="match status" value="1"/>
</dbReference>
<accession>A0A9W8UJ20</accession>
<dbReference type="InterPro" id="IPR042099">
    <property type="entry name" value="ANL_N_sf"/>
</dbReference>
<dbReference type="PROSITE" id="PS00455">
    <property type="entry name" value="AMP_BINDING"/>
    <property type="match status" value="1"/>
</dbReference>
<organism evidence="3 4">
    <name type="scientific">Akanthomyces muscarius</name>
    <name type="common">Entomopathogenic fungus</name>
    <name type="synonym">Lecanicillium muscarium</name>
    <dbReference type="NCBI Taxonomy" id="2231603"/>
    <lineage>
        <taxon>Eukaryota</taxon>
        <taxon>Fungi</taxon>
        <taxon>Dikarya</taxon>
        <taxon>Ascomycota</taxon>
        <taxon>Pezizomycotina</taxon>
        <taxon>Sordariomycetes</taxon>
        <taxon>Hypocreomycetidae</taxon>
        <taxon>Hypocreales</taxon>
        <taxon>Cordycipitaceae</taxon>
        <taxon>Akanthomyces</taxon>
    </lineage>
</organism>
<proteinExistence type="inferred from homology"/>
<dbReference type="GO" id="GO:0019441">
    <property type="term" value="P:L-tryptophan catabolic process to kynurenine"/>
    <property type="evidence" value="ECO:0007669"/>
    <property type="project" value="InterPro"/>
</dbReference>
<dbReference type="InterPro" id="IPR000873">
    <property type="entry name" value="AMP-dep_synth/lig_dom"/>
</dbReference>
<evidence type="ECO:0000259" key="2">
    <source>
        <dbReference type="Pfam" id="PF00501"/>
    </source>
</evidence>
<evidence type="ECO:0000256" key="1">
    <source>
        <dbReference type="ARBA" id="ARBA00006432"/>
    </source>
</evidence>
<dbReference type="InterPro" id="IPR037217">
    <property type="entry name" value="Trp/Indoleamine_2_3_dOase-like"/>
</dbReference>
<dbReference type="GO" id="GO:0046872">
    <property type="term" value="F:metal ion binding"/>
    <property type="evidence" value="ECO:0007669"/>
    <property type="project" value="InterPro"/>
</dbReference>
<evidence type="ECO:0000313" key="4">
    <source>
        <dbReference type="Proteomes" id="UP001144673"/>
    </source>
</evidence>
<dbReference type="PANTHER" id="PTHR43201">
    <property type="entry name" value="ACYL-COA SYNTHETASE"/>
    <property type="match status" value="1"/>
</dbReference>
<protein>
    <recommendedName>
        <fullName evidence="2">AMP-dependent synthetase/ligase domain-containing protein</fullName>
    </recommendedName>
</protein>
<keyword evidence="4" id="KW-1185">Reference proteome</keyword>
<dbReference type="SUPFAM" id="SSF140959">
    <property type="entry name" value="Indolic compounds 2,3-dioxygenase-like"/>
    <property type="match status" value="1"/>
</dbReference>
<gene>
    <name evidence="3" type="ORF">LMH87_002932</name>
</gene>
<dbReference type="AlphaFoldDB" id="A0A9W8UJ20"/>
<dbReference type="GeneID" id="80890091"/>
<dbReference type="GO" id="GO:0020037">
    <property type="term" value="F:heme binding"/>
    <property type="evidence" value="ECO:0007669"/>
    <property type="project" value="InterPro"/>
</dbReference>
<comment type="caution">
    <text evidence="3">The sequence shown here is derived from an EMBL/GenBank/DDBJ whole genome shotgun (WGS) entry which is preliminary data.</text>
</comment>
<dbReference type="Gene3D" id="1.20.58.480">
    <property type="match status" value="1"/>
</dbReference>
<dbReference type="Pfam" id="PF00501">
    <property type="entry name" value="AMP-binding"/>
    <property type="match status" value="1"/>
</dbReference>
<dbReference type="KEGG" id="amus:LMH87_002932"/>
<evidence type="ECO:0000313" key="3">
    <source>
        <dbReference type="EMBL" id="KAJ4148465.1"/>
    </source>
</evidence>
<dbReference type="Gene3D" id="3.30.300.30">
    <property type="match status" value="1"/>
</dbReference>
<feature type="domain" description="AMP-dependent synthetase/ligase" evidence="2">
    <location>
        <begin position="82"/>
        <end position="383"/>
    </location>
</feature>